<dbReference type="EMBL" id="BDCR01000003">
    <property type="protein sequence ID" value="GAT63403.1"/>
    <property type="molecule type" value="Genomic_DNA"/>
</dbReference>
<dbReference type="RefSeq" id="WP_068704522.1">
    <property type="nucleotide sequence ID" value="NZ_BDCR01000003.1"/>
</dbReference>
<reference evidence="5" key="2">
    <citation type="journal article" date="2017" name="Genome Announc.">
        <title>Draft genome sequence of Paludibacter jiangxiensis NM7(T), a propionate-producing fermentative bacterium.</title>
        <authorList>
            <person name="Qiu Y.-L."/>
            <person name="Tourlousse D.M."/>
            <person name="Matsuura N."/>
            <person name="Ohashi A."/>
            <person name="Sekiguchi Y."/>
        </authorList>
    </citation>
    <scope>NUCLEOTIDE SEQUENCE [LARGE SCALE GENOMIC DNA]</scope>
    <source>
        <strain evidence="5">NM7</strain>
    </source>
</reference>
<dbReference type="AlphaFoldDB" id="A0A171A8X3"/>
<dbReference type="InterPro" id="IPR011010">
    <property type="entry name" value="DNA_brk_join_enz"/>
</dbReference>
<gene>
    <name evidence="4" type="ORF">PJIAN_3732</name>
</gene>
<dbReference type="InterPro" id="IPR013762">
    <property type="entry name" value="Integrase-like_cat_sf"/>
</dbReference>
<dbReference type="Gene3D" id="1.10.443.10">
    <property type="entry name" value="Intergrase catalytic core"/>
    <property type="match status" value="1"/>
</dbReference>
<dbReference type="STRING" id="681398.PJIAN_3732"/>
<dbReference type="GO" id="GO:0006310">
    <property type="term" value="P:DNA recombination"/>
    <property type="evidence" value="ECO:0007669"/>
    <property type="project" value="UniProtKB-KW"/>
</dbReference>
<evidence type="ECO:0000256" key="1">
    <source>
        <dbReference type="ARBA" id="ARBA00008857"/>
    </source>
</evidence>
<protein>
    <submittedName>
        <fullName evidence="4">Site-specific recombinase XerD</fullName>
    </submittedName>
</protein>
<dbReference type="PANTHER" id="PTHR30349:SF41">
    <property type="entry name" value="INTEGRASE_RECOMBINASE PROTEIN MJ0367-RELATED"/>
    <property type="match status" value="1"/>
</dbReference>
<evidence type="ECO:0000313" key="5">
    <source>
        <dbReference type="Proteomes" id="UP000076586"/>
    </source>
</evidence>
<evidence type="ECO:0000256" key="2">
    <source>
        <dbReference type="ARBA" id="ARBA00023125"/>
    </source>
</evidence>
<dbReference type="GO" id="GO:0015074">
    <property type="term" value="P:DNA integration"/>
    <property type="evidence" value="ECO:0007669"/>
    <property type="project" value="InterPro"/>
</dbReference>
<accession>A0A171A8X3</accession>
<dbReference type="CDD" id="cd01185">
    <property type="entry name" value="INTN1_C_like"/>
    <property type="match status" value="1"/>
</dbReference>
<proteinExistence type="inferred from homology"/>
<comment type="similarity">
    <text evidence="1">Belongs to the 'phage' integrase family.</text>
</comment>
<dbReference type="PANTHER" id="PTHR30349">
    <property type="entry name" value="PHAGE INTEGRASE-RELATED"/>
    <property type="match status" value="1"/>
</dbReference>
<dbReference type="InterPro" id="IPR050090">
    <property type="entry name" value="Tyrosine_recombinase_XerCD"/>
</dbReference>
<sequence>MATVKAFIRTSTKKTEKVNVRFRLSAGRGVQLFYKAKDIMIEPDQWDSKGESIKTRSVFMYSDTEKAEFKAKITKRKTLIEKIYNEVKFKEDYTSNDLELDIDKALNPEKYAPITKQESFFDIFEEFLLKHPMSDVRKKNFRVVVRALQRYELYEQIENRNANFTLSLDAVSPDDLRNFTEFLRGEFIICETHPEIYEQVSESRKPKSRGQNTINGVLAKLRTFFIWCADNEKTSNNPFRKFTVEECVYGTPYYISIEERNQLYYTDLSNRPDLEVQRDIFVFQCLIGCRISDLNRLSKQNVINGAIEYIARKTRDNRPVTVRVPLNKIANEILAKYNNFQGESLLPFSYEQEYNIAIKEAFTIAKLTRSVMILNPLTRESEMRPLNEIASSHLARRTFIGNLYKQVKDPNLVGSLSGHKEGSKAFSRYRDIDEEMKKDLVNLLV</sequence>
<evidence type="ECO:0000256" key="3">
    <source>
        <dbReference type="ARBA" id="ARBA00023172"/>
    </source>
</evidence>
<dbReference type="SUPFAM" id="SSF56349">
    <property type="entry name" value="DNA breaking-rejoining enzymes"/>
    <property type="match status" value="1"/>
</dbReference>
<keyword evidence="5" id="KW-1185">Reference proteome</keyword>
<comment type="caution">
    <text evidence="4">The sequence shown here is derived from an EMBL/GenBank/DDBJ whole genome shotgun (WGS) entry which is preliminary data.</text>
</comment>
<dbReference type="InterPro" id="IPR010998">
    <property type="entry name" value="Integrase_recombinase_N"/>
</dbReference>
<keyword evidence="2" id="KW-0238">DNA-binding</keyword>
<dbReference type="GO" id="GO:0003677">
    <property type="term" value="F:DNA binding"/>
    <property type="evidence" value="ECO:0007669"/>
    <property type="project" value="UniProtKB-KW"/>
</dbReference>
<dbReference type="Proteomes" id="UP000076586">
    <property type="component" value="Unassembled WGS sequence"/>
</dbReference>
<organism evidence="4 5">
    <name type="scientific">Paludibacter jiangxiensis</name>
    <dbReference type="NCBI Taxonomy" id="681398"/>
    <lineage>
        <taxon>Bacteria</taxon>
        <taxon>Pseudomonadati</taxon>
        <taxon>Bacteroidota</taxon>
        <taxon>Bacteroidia</taxon>
        <taxon>Bacteroidales</taxon>
        <taxon>Paludibacteraceae</taxon>
        <taxon>Paludibacter</taxon>
    </lineage>
</organism>
<evidence type="ECO:0000313" key="4">
    <source>
        <dbReference type="EMBL" id="GAT63403.1"/>
    </source>
</evidence>
<keyword evidence="3" id="KW-0233">DNA recombination</keyword>
<name>A0A171A8X3_9BACT</name>
<dbReference type="Gene3D" id="1.10.150.130">
    <property type="match status" value="1"/>
</dbReference>
<reference evidence="5" key="1">
    <citation type="submission" date="2016-04" db="EMBL/GenBank/DDBJ databases">
        <title>Draft genome sequence of Paludibacter jiangxiensis strain NM7.</title>
        <authorList>
            <person name="Qiu Y."/>
            <person name="Matsuura N."/>
            <person name="Ohashi A."/>
            <person name="Tourlousse M.D."/>
            <person name="Sekiguchi Y."/>
        </authorList>
    </citation>
    <scope>NUCLEOTIDE SEQUENCE [LARGE SCALE GENOMIC DNA]</scope>
    <source>
        <strain evidence="5">NM7</strain>
    </source>
</reference>